<organism evidence="3 4">
    <name type="scientific">Puccinia coronata f. sp. avenae</name>
    <dbReference type="NCBI Taxonomy" id="200324"/>
    <lineage>
        <taxon>Eukaryota</taxon>
        <taxon>Fungi</taxon>
        <taxon>Dikarya</taxon>
        <taxon>Basidiomycota</taxon>
        <taxon>Pucciniomycotina</taxon>
        <taxon>Pucciniomycetes</taxon>
        <taxon>Pucciniales</taxon>
        <taxon>Pucciniaceae</taxon>
        <taxon>Puccinia</taxon>
    </lineage>
</organism>
<proteinExistence type="predicted"/>
<feature type="region of interest" description="Disordered" evidence="1">
    <location>
        <begin position="29"/>
        <end position="191"/>
    </location>
</feature>
<reference evidence="3 4" key="1">
    <citation type="submission" date="2017-11" db="EMBL/GenBank/DDBJ databases">
        <title>De novo assembly and phasing of dikaryotic genomes from two isolates of Puccinia coronata f. sp. avenae, the causal agent of oat crown rust.</title>
        <authorList>
            <person name="Miller M.E."/>
            <person name="Zhang Y."/>
            <person name="Omidvar V."/>
            <person name="Sperschneider J."/>
            <person name="Schwessinger B."/>
            <person name="Raley C."/>
            <person name="Palmer J.M."/>
            <person name="Garnica D."/>
            <person name="Upadhyaya N."/>
            <person name="Rathjen J."/>
            <person name="Taylor J.M."/>
            <person name="Park R.F."/>
            <person name="Dodds P.N."/>
            <person name="Hirsch C.D."/>
            <person name="Kianian S.F."/>
            <person name="Figueroa M."/>
        </authorList>
    </citation>
    <scope>NUCLEOTIDE SEQUENCE [LARGE SCALE GENOMIC DNA]</scope>
    <source>
        <strain evidence="3">12SD80</strain>
    </source>
</reference>
<name>A0A2N5VE24_9BASI</name>
<feature type="domain" description="Tet-like 2OG-Fe(II) oxygenase" evidence="2">
    <location>
        <begin position="314"/>
        <end position="474"/>
    </location>
</feature>
<sequence length="480" mass="52796">MAPTPSKQTNGDSETTAKLRHLRTCYNLMPPKPSSCPPRSLAAESVAGHHGPSMIGNAHQWHPFQKGSDRLRMTSGVDGCDDKGVEEAVDPDGEGCSSSLSKLSDPSKSHAAPSKTAHKPACKLARKPAHKPARKPAHQSACNPACTPARSKPAKPKKASKPAKPKSAPCPPPPPTCHQHSHPNPPIPEAVSEADRHGCAICDVYWRIDLNNELQTSQRPKNTQEEHASSQPSVNQLTKKQEKQQKYNAKQRDKKHQASNIKYSGKTQIRAHVSNSNPNARIQLMHDSFICWANPSHQKLIAVIKFHPFSAMDPALKAQYEFLSQHLIAQTRFQNANKSNGPAYSGEMYTLGGRKAFEANTKAGIQGISDKVKQDQLGFEDLQTHVPTIDCFIGNRFQSVSQPLFDEVKKHHEELKAPGLAPHFERDPDSFTSHLSFTIGAFANTPHMDTNASPFSFVMWIPIEKNTGNLVEHNLQALMV</sequence>
<comment type="caution">
    <text evidence="3">The sequence shown here is derived from an EMBL/GenBank/DDBJ whole genome shotgun (WGS) entry which is preliminary data.</text>
</comment>
<dbReference type="AlphaFoldDB" id="A0A2N5VE24"/>
<evidence type="ECO:0000259" key="2">
    <source>
        <dbReference type="Pfam" id="PF20515"/>
    </source>
</evidence>
<dbReference type="Pfam" id="PF20515">
    <property type="entry name" value="2OG-FeII_Oxy_6"/>
    <property type="match status" value="1"/>
</dbReference>
<evidence type="ECO:0000256" key="1">
    <source>
        <dbReference type="SAM" id="MobiDB-lite"/>
    </source>
</evidence>
<dbReference type="Proteomes" id="UP000235392">
    <property type="component" value="Unassembled WGS sequence"/>
</dbReference>
<protein>
    <recommendedName>
        <fullName evidence="2">Tet-like 2OG-Fe(II) oxygenase domain-containing protein</fullName>
    </recommendedName>
</protein>
<feature type="compositionally biased region" description="Basic residues" evidence="1">
    <location>
        <begin position="116"/>
        <end position="137"/>
    </location>
</feature>
<feature type="compositionally biased region" description="Basic residues" evidence="1">
    <location>
        <begin position="152"/>
        <end position="164"/>
    </location>
</feature>
<feature type="compositionally biased region" description="Polar residues" evidence="1">
    <location>
        <begin position="258"/>
        <end position="267"/>
    </location>
</feature>
<evidence type="ECO:0000313" key="4">
    <source>
        <dbReference type="Proteomes" id="UP000235392"/>
    </source>
</evidence>
<feature type="region of interest" description="Disordered" evidence="1">
    <location>
        <begin position="217"/>
        <end position="267"/>
    </location>
</feature>
<gene>
    <name evidence="3" type="ORF">PCASD_03268</name>
</gene>
<accession>A0A2N5VE24</accession>
<dbReference type="EMBL" id="PGCI01000025">
    <property type="protein sequence ID" value="PLW48211.1"/>
    <property type="molecule type" value="Genomic_DNA"/>
</dbReference>
<feature type="compositionally biased region" description="Low complexity" evidence="1">
    <location>
        <begin position="97"/>
        <end position="106"/>
    </location>
</feature>
<evidence type="ECO:0000313" key="3">
    <source>
        <dbReference type="EMBL" id="PLW48211.1"/>
    </source>
</evidence>
<dbReference type="InterPro" id="IPR046798">
    <property type="entry name" value="2OG-FeII_Oxy_6"/>
</dbReference>
<feature type="compositionally biased region" description="Polar residues" evidence="1">
    <location>
        <begin position="229"/>
        <end position="238"/>
    </location>
</feature>